<dbReference type="InterPro" id="IPR008949">
    <property type="entry name" value="Isoprenoid_synthase_dom_sf"/>
</dbReference>
<comment type="caution">
    <text evidence="1">The sequence shown here is derived from an EMBL/GenBank/DDBJ whole genome shotgun (WGS) entry which is preliminary data.</text>
</comment>
<dbReference type="InterPro" id="IPR002060">
    <property type="entry name" value="Squ/phyt_synthse"/>
</dbReference>
<evidence type="ECO:0000313" key="2">
    <source>
        <dbReference type="Proteomes" id="UP000023430"/>
    </source>
</evidence>
<keyword evidence="2" id="KW-1185">Reference proteome</keyword>
<dbReference type="AlphaFoldDB" id="X7FF49"/>
<gene>
    <name evidence="1" type="ORF">RISW2_07825</name>
</gene>
<dbReference type="OrthoDB" id="9814909at2"/>
<organism evidence="1 2">
    <name type="scientific">Roseivivax isoporae LMG 25204</name>
    <dbReference type="NCBI Taxonomy" id="1449351"/>
    <lineage>
        <taxon>Bacteria</taxon>
        <taxon>Pseudomonadati</taxon>
        <taxon>Pseudomonadota</taxon>
        <taxon>Alphaproteobacteria</taxon>
        <taxon>Rhodobacterales</taxon>
        <taxon>Roseobacteraceae</taxon>
        <taxon>Roseivivax</taxon>
    </lineage>
</organism>
<dbReference type="Proteomes" id="UP000023430">
    <property type="component" value="Unassembled WGS sequence"/>
</dbReference>
<dbReference type="Pfam" id="PF00494">
    <property type="entry name" value="SQS_PSY"/>
    <property type="match status" value="1"/>
</dbReference>
<reference evidence="1 2" key="1">
    <citation type="submission" date="2014-01" db="EMBL/GenBank/DDBJ databases">
        <title>Roseivivax isoporae LMG 25204 Genome Sequencing.</title>
        <authorList>
            <person name="Lai Q."/>
            <person name="Li G."/>
            <person name="Shao Z."/>
        </authorList>
    </citation>
    <scope>NUCLEOTIDE SEQUENCE [LARGE SCALE GENOMIC DNA]</scope>
    <source>
        <strain evidence="1 2">LMG 25204</strain>
    </source>
</reference>
<dbReference type="SUPFAM" id="SSF48576">
    <property type="entry name" value="Terpenoid synthases"/>
    <property type="match status" value="1"/>
</dbReference>
<protein>
    <submittedName>
        <fullName evidence="1">Phytoene synthase</fullName>
    </submittedName>
</protein>
<evidence type="ECO:0000313" key="1">
    <source>
        <dbReference type="EMBL" id="ETX30706.1"/>
    </source>
</evidence>
<dbReference type="Gene3D" id="1.10.600.10">
    <property type="entry name" value="Farnesyl Diphosphate Synthase"/>
    <property type="match status" value="1"/>
</dbReference>
<dbReference type="EMBL" id="JAME01000002">
    <property type="protein sequence ID" value="ETX30706.1"/>
    <property type="molecule type" value="Genomic_DNA"/>
</dbReference>
<name>X7FF49_9RHOB</name>
<proteinExistence type="predicted"/>
<dbReference type="PATRIC" id="fig|1449351.3.peg.366"/>
<dbReference type="RefSeq" id="WP_043765730.1">
    <property type="nucleotide sequence ID" value="NZ_JAME01000002.1"/>
</dbReference>
<dbReference type="STRING" id="1449351.RISW2_07825"/>
<accession>X7FF49</accession>
<dbReference type="eggNOG" id="COG1562">
    <property type="taxonomic scope" value="Bacteria"/>
</dbReference>
<sequence>MQFDDDLNACAAAVERGDPDRFRAAMAAPVPARRVLFPIYAFNLEVARAPYVTQEPMIAQMRLQWWADALDEIASGGMVRRHEVATPLALAVGPEGAELLRPAVEARRRDADGSDPADAEDLEAYLSDTGGTLMWAAARALGSAREARVRALGTHLGFANYLLAVPELLRRNRQPFPDMSPGAIGAAVRSRLPLRADPDLAERPDAGARVAELSAWRVPAILARAARDPQAVLDGRLGGSEAGARLSLMLTAAGLRRLP</sequence>